<name>A0AAE1H9W5_9NEOP</name>
<proteinExistence type="predicted"/>
<keyword evidence="1" id="KW-0732">Signal</keyword>
<evidence type="ECO:0000313" key="2">
    <source>
        <dbReference type="EMBL" id="KAK3917078.1"/>
    </source>
</evidence>
<reference evidence="2" key="2">
    <citation type="journal article" date="2023" name="BMC Genomics">
        <title>Pest status, molecular evolution, and epigenetic factors derived from the genome assembly of Frankliniella fusca, a thysanopteran phytovirus vector.</title>
        <authorList>
            <person name="Catto M.A."/>
            <person name="Labadie P.E."/>
            <person name="Jacobson A.L."/>
            <person name="Kennedy G.G."/>
            <person name="Srinivasan R."/>
            <person name="Hunt B.G."/>
        </authorList>
    </citation>
    <scope>NUCLEOTIDE SEQUENCE</scope>
    <source>
        <strain evidence="2">PL_HMW_Pooled</strain>
    </source>
</reference>
<comment type="caution">
    <text evidence="2">The sequence shown here is derived from an EMBL/GenBank/DDBJ whole genome shotgun (WGS) entry which is preliminary data.</text>
</comment>
<accession>A0AAE1H9W5</accession>
<gene>
    <name evidence="2" type="ORF">KUF71_006697</name>
</gene>
<dbReference type="EMBL" id="JAHWGI010000685">
    <property type="protein sequence ID" value="KAK3917078.1"/>
    <property type="molecule type" value="Genomic_DNA"/>
</dbReference>
<evidence type="ECO:0000256" key="1">
    <source>
        <dbReference type="SAM" id="SignalP"/>
    </source>
</evidence>
<evidence type="ECO:0000313" key="3">
    <source>
        <dbReference type="Proteomes" id="UP001219518"/>
    </source>
</evidence>
<keyword evidence="3" id="KW-1185">Reference proteome</keyword>
<reference evidence="2" key="1">
    <citation type="submission" date="2021-07" db="EMBL/GenBank/DDBJ databases">
        <authorList>
            <person name="Catto M.A."/>
            <person name="Jacobson A."/>
            <person name="Kennedy G."/>
            <person name="Labadie P."/>
            <person name="Hunt B.G."/>
            <person name="Srinivasan R."/>
        </authorList>
    </citation>
    <scope>NUCLEOTIDE SEQUENCE</scope>
    <source>
        <strain evidence="2">PL_HMW_Pooled</strain>
        <tissue evidence="2">Head</tissue>
    </source>
</reference>
<feature type="signal peptide" evidence="1">
    <location>
        <begin position="1"/>
        <end position="21"/>
    </location>
</feature>
<organism evidence="2 3">
    <name type="scientific">Frankliniella fusca</name>
    <dbReference type="NCBI Taxonomy" id="407009"/>
    <lineage>
        <taxon>Eukaryota</taxon>
        <taxon>Metazoa</taxon>
        <taxon>Ecdysozoa</taxon>
        <taxon>Arthropoda</taxon>
        <taxon>Hexapoda</taxon>
        <taxon>Insecta</taxon>
        <taxon>Pterygota</taxon>
        <taxon>Neoptera</taxon>
        <taxon>Paraneoptera</taxon>
        <taxon>Thysanoptera</taxon>
        <taxon>Terebrantia</taxon>
        <taxon>Thripoidea</taxon>
        <taxon>Thripidae</taxon>
        <taxon>Frankliniella</taxon>
    </lineage>
</organism>
<keyword evidence="2" id="KW-0436">Ligase</keyword>
<dbReference type="Proteomes" id="UP001219518">
    <property type="component" value="Unassembled WGS sequence"/>
</dbReference>
<sequence length="531" mass="58843">MAPRPALVLIRACFTLWCVDATFAVMGFDCSRPTLNISAISLRGPGPCAPPHAIPSPVQRDVQIVQQHLYEKTRVRTCRVELEIRVYRCAVTNINHGKVRGGHDVHVHWLTPGACAEMHDRGTASIYGNKIANLRVNEETSRWLVIRGNFGRDAYCHGMEWTLNDVYYDSVAAAGTARILLRAFDAKVDARTKLVILPSGVRCDFTAGHCRDVTEGNVVWNAKPANTCSTTGMDVIYTGPANITSVGDAANKTYLTVATEGRLLALVVQMETPFSICNTVGHLTTEPRIFVLFKSALPFFFTPSQPLPENVDLLFYINSKALFLDWTAYHRVNTSVAHAVHEHCLMDQARLEALLALARVSPDPAAKILQNSVGFTAIERANVLYLAQCEARKFPLRLDDKCWNEIPVWDKDQPVFLQSVTRILVPAGTEVDCSSVLMPLHFIDYRWIAFTPNITNATAANIQELQPTASSPDILPLSEYIGSAGPYDADVMRELQSAFQFPAVRAAVFNDFARRSTQPRGPRRIQADGSF</sequence>
<feature type="chain" id="PRO_5042015959" evidence="1">
    <location>
        <begin position="22"/>
        <end position="531"/>
    </location>
</feature>
<protein>
    <submittedName>
        <fullName evidence="2">D-alanine--D-alanine ligase</fullName>
    </submittedName>
</protein>
<dbReference type="AlphaFoldDB" id="A0AAE1H9W5"/>
<dbReference type="Pfam" id="PF24664">
    <property type="entry name" value="Monjiviricetes_fusion"/>
    <property type="match status" value="1"/>
</dbReference>
<dbReference type="GO" id="GO:0016874">
    <property type="term" value="F:ligase activity"/>
    <property type="evidence" value="ECO:0007669"/>
    <property type="project" value="UniProtKB-KW"/>
</dbReference>